<evidence type="ECO:0000256" key="1">
    <source>
        <dbReference type="ARBA" id="ARBA00022737"/>
    </source>
</evidence>
<dbReference type="FunFam" id="3.30.70.330:FF:000383">
    <property type="entry name" value="Sex lethal, isoform D"/>
    <property type="match status" value="1"/>
</dbReference>
<dbReference type="OrthoDB" id="1875751at2759"/>
<feature type="domain" description="RRM" evidence="4">
    <location>
        <begin position="16"/>
        <end position="114"/>
    </location>
</feature>
<evidence type="ECO:0000256" key="3">
    <source>
        <dbReference type="PROSITE-ProRule" id="PRU00176"/>
    </source>
</evidence>
<reference evidence="5 6" key="2">
    <citation type="submission" date="2013-02" db="EMBL/GenBank/DDBJ databases">
        <title>The Genome Sequence of Plasmodium falciparum Vietnam Oak-Knoll (FVO).</title>
        <authorList>
            <consortium name="The Broad Institute Genome Sequencing Platform"/>
            <consortium name="The Broad Institute Genome Sequencing Center for Infectious Disease"/>
            <person name="Neafsey D."/>
            <person name="Cheeseman I."/>
            <person name="Volkman S."/>
            <person name="Adams J."/>
            <person name="Walker B."/>
            <person name="Young S.K."/>
            <person name="Zeng Q."/>
            <person name="Gargeya S."/>
            <person name="Fitzgerald M."/>
            <person name="Haas B."/>
            <person name="Abouelleil A."/>
            <person name="Alvarado L."/>
            <person name="Arachchi H.M."/>
            <person name="Berlin A.M."/>
            <person name="Chapman S.B."/>
            <person name="Dewar J."/>
            <person name="Goldberg J."/>
            <person name="Griggs A."/>
            <person name="Gujja S."/>
            <person name="Hansen M."/>
            <person name="Howarth C."/>
            <person name="Imamovic A."/>
            <person name="Larimer J."/>
            <person name="McCowan C."/>
            <person name="Murphy C."/>
            <person name="Neiman D."/>
            <person name="Pearson M."/>
            <person name="Priest M."/>
            <person name="Roberts A."/>
            <person name="Saif S."/>
            <person name="Shea T."/>
            <person name="Sisk P."/>
            <person name="Sykes S."/>
            <person name="Wortman J."/>
            <person name="Nusbaum C."/>
            <person name="Birren B."/>
        </authorList>
    </citation>
    <scope>NUCLEOTIDE SEQUENCE [LARGE SCALE GENOMIC DNA]</scope>
    <source>
        <strain evidence="6">Vietnam Oak-Knoll (FVO)</strain>
    </source>
</reference>
<dbReference type="GO" id="GO:0003729">
    <property type="term" value="F:mRNA binding"/>
    <property type="evidence" value="ECO:0007669"/>
    <property type="project" value="TreeGrafter"/>
</dbReference>
<feature type="domain" description="RRM" evidence="4">
    <location>
        <begin position="141"/>
        <end position="219"/>
    </location>
</feature>
<dbReference type="GO" id="GO:0005737">
    <property type="term" value="C:cytoplasm"/>
    <property type="evidence" value="ECO:0007669"/>
    <property type="project" value="UniProtKB-ARBA"/>
</dbReference>
<dbReference type="PANTHER" id="PTHR48025:SF1">
    <property type="entry name" value="RRM DOMAIN-CONTAINING PROTEIN"/>
    <property type="match status" value="1"/>
</dbReference>
<feature type="domain" description="RRM" evidence="4">
    <location>
        <begin position="232"/>
        <end position="309"/>
    </location>
</feature>
<dbReference type="InterPro" id="IPR035979">
    <property type="entry name" value="RBD_domain_sf"/>
</dbReference>
<accession>A0A024V0X7</accession>
<proteinExistence type="predicted"/>
<dbReference type="SMART" id="SM00360">
    <property type="entry name" value="RRM"/>
    <property type="match status" value="3"/>
</dbReference>
<dbReference type="Gene3D" id="3.30.70.330">
    <property type="match status" value="3"/>
</dbReference>
<dbReference type="FunFam" id="3.30.70.330:FF:000770">
    <property type="entry name" value="Polyadenylate-binding protein, putative"/>
    <property type="match status" value="1"/>
</dbReference>
<evidence type="ECO:0000256" key="2">
    <source>
        <dbReference type="ARBA" id="ARBA00022884"/>
    </source>
</evidence>
<dbReference type="EMBL" id="KI925141">
    <property type="protein sequence ID" value="ETW16643.1"/>
    <property type="molecule type" value="Genomic_DNA"/>
</dbReference>
<reference evidence="5 6" key="1">
    <citation type="submission" date="2013-02" db="EMBL/GenBank/DDBJ databases">
        <title>The Genome Annotation of Plasmodium falciparum Vietnam Oak-Knoll (FVO).</title>
        <authorList>
            <consortium name="The Broad Institute Genome Sequencing Platform"/>
            <consortium name="The Broad Institute Genome Sequencing Center for Infectious Disease"/>
            <person name="Neafsey D."/>
            <person name="Hoffman S."/>
            <person name="Volkman S."/>
            <person name="Rosenthal P."/>
            <person name="Walker B."/>
            <person name="Young S.K."/>
            <person name="Zeng Q."/>
            <person name="Gargeya S."/>
            <person name="Fitzgerald M."/>
            <person name="Haas B."/>
            <person name="Abouelleil A."/>
            <person name="Allen A.W."/>
            <person name="Alvarado L."/>
            <person name="Arachchi H.M."/>
            <person name="Berlin A.M."/>
            <person name="Chapman S.B."/>
            <person name="Gainer-Dewar J."/>
            <person name="Goldberg J."/>
            <person name="Griggs A."/>
            <person name="Gujja S."/>
            <person name="Hansen M."/>
            <person name="Howarth C."/>
            <person name="Imamovic A."/>
            <person name="Ireland A."/>
            <person name="Larimer J."/>
            <person name="McCowan C."/>
            <person name="Murphy C."/>
            <person name="Pearson M."/>
            <person name="Poon T.W."/>
            <person name="Priest M."/>
            <person name="Roberts A."/>
            <person name="Saif S."/>
            <person name="Shea T."/>
            <person name="Sisk P."/>
            <person name="Sykes S."/>
            <person name="Wortman J."/>
            <person name="Nusbaum C."/>
            <person name="Birren B."/>
        </authorList>
    </citation>
    <scope>NUCLEOTIDE SEQUENCE [LARGE SCALE GENOMIC DNA]</scope>
    <source>
        <strain evidence="6">Vietnam Oak-Knoll (FVO)</strain>
    </source>
</reference>
<dbReference type="InterPro" id="IPR050502">
    <property type="entry name" value="Euk_RNA-bind_prot"/>
</dbReference>
<keyword evidence="1" id="KW-0677">Repeat</keyword>
<sequence>MDLESTMEWNKNFQTNSIFVYNFPNEWMENDIKKVKKYKIITNKNKNICMYRHISVNLNNFMIFGTINNIIIDKDINIYAFIQYNDTEASQKAIEVMNGKEINGKLLKVTSRKIVDECIDMNTNKLDSQQKSQSSNDNKKTTLFVFYLPPHWNDQDLFDKFKTFGNLESATVAKKNDKTSKGYGFVVYTDPHSAALAISNMNKVEVYTGKRLKVLLKSSSNETNKRKIKPGCTIFVFYLPNDWSDKDLKRHFSHYGNILGATIKRETNGKSRGYGFINFENQQSAINAVAGMNGFNAGNKYLKVSIKKGEEQYLAPQYLNIDRMNNSYNSPPPPPPPMSCHGNESSNYANNEMYSIQNTMPNNRYNSRVSTNDVHQSFINTQYGHFPYNFFKNNEQGPYMQRSYNKTYNNMGKT</sequence>
<evidence type="ECO:0000313" key="6">
    <source>
        <dbReference type="Proteomes" id="UP000030690"/>
    </source>
</evidence>
<dbReference type="InterPro" id="IPR000504">
    <property type="entry name" value="RRM_dom"/>
</dbReference>
<protein>
    <recommendedName>
        <fullName evidence="4">RRM domain-containing protein</fullName>
    </recommendedName>
</protein>
<dbReference type="GO" id="GO:0005634">
    <property type="term" value="C:nucleus"/>
    <property type="evidence" value="ECO:0007669"/>
    <property type="project" value="TreeGrafter"/>
</dbReference>
<keyword evidence="2 3" id="KW-0694">RNA-binding</keyword>
<dbReference type="Proteomes" id="UP000030690">
    <property type="component" value="Unassembled WGS sequence"/>
</dbReference>
<dbReference type="GO" id="GO:0009967">
    <property type="term" value="P:positive regulation of signal transduction"/>
    <property type="evidence" value="ECO:0007669"/>
    <property type="project" value="UniProtKB-ARBA"/>
</dbReference>
<name>A0A024V0X7_PLAFA</name>
<dbReference type="SUPFAM" id="SSF54928">
    <property type="entry name" value="RNA-binding domain, RBD"/>
    <property type="match status" value="2"/>
</dbReference>
<organism evidence="5 6">
    <name type="scientific">Plasmodium falciparum Vietnam Oak-Knoll</name>
    <name type="common">FVO</name>
    <dbReference type="NCBI Taxonomy" id="1036723"/>
    <lineage>
        <taxon>Eukaryota</taxon>
        <taxon>Sar</taxon>
        <taxon>Alveolata</taxon>
        <taxon>Apicomplexa</taxon>
        <taxon>Aconoidasida</taxon>
        <taxon>Haemosporida</taxon>
        <taxon>Plasmodiidae</taxon>
        <taxon>Plasmodium</taxon>
        <taxon>Plasmodium (Laverania)</taxon>
    </lineage>
</organism>
<dbReference type="InterPro" id="IPR012677">
    <property type="entry name" value="Nucleotide-bd_a/b_plait_sf"/>
</dbReference>
<evidence type="ECO:0000313" key="5">
    <source>
        <dbReference type="EMBL" id="ETW16643.1"/>
    </source>
</evidence>
<dbReference type="GO" id="GO:0010629">
    <property type="term" value="P:negative regulation of gene expression"/>
    <property type="evidence" value="ECO:0007669"/>
    <property type="project" value="UniProtKB-ARBA"/>
</dbReference>
<dbReference type="PROSITE" id="PS50102">
    <property type="entry name" value="RRM"/>
    <property type="match status" value="3"/>
</dbReference>
<gene>
    <name evidence="5" type="ORF">PFFVO_04503</name>
</gene>
<dbReference type="Pfam" id="PF00076">
    <property type="entry name" value="RRM_1"/>
    <property type="match status" value="3"/>
</dbReference>
<evidence type="ECO:0000259" key="4">
    <source>
        <dbReference type="PROSITE" id="PS50102"/>
    </source>
</evidence>
<dbReference type="CDD" id="cd00590">
    <property type="entry name" value="RRM_SF"/>
    <property type="match status" value="1"/>
</dbReference>
<dbReference type="AlphaFoldDB" id="A0A024V0X7"/>
<dbReference type="PANTHER" id="PTHR48025">
    <property type="entry name" value="OS02G0815200 PROTEIN"/>
    <property type="match status" value="1"/>
</dbReference>